<dbReference type="AlphaFoldDB" id="A0A915EAI5"/>
<dbReference type="PANTHER" id="PTHR10910">
    <property type="entry name" value="EUKARYOTE SPECIFIC DSRNA BINDING PROTEIN"/>
    <property type="match status" value="1"/>
</dbReference>
<keyword evidence="5" id="KW-1133">Transmembrane helix</keyword>
<evidence type="ECO:0000256" key="1">
    <source>
        <dbReference type="ARBA" id="ARBA00004245"/>
    </source>
</evidence>
<dbReference type="Proteomes" id="UP000887574">
    <property type="component" value="Unplaced"/>
</dbReference>
<keyword evidence="5" id="KW-0472">Membrane</keyword>
<evidence type="ECO:0000313" key="8">
    <source>
        <dbReference type="WBParaSite" id="jg3251"/>
    </source>
</evidence>
<sequence>MAKNLLSNTSYRNLDVDAFDPDKFIDGDEADTPGLGPDEALVKQLLQANKNMDALKAALANPPLKTKNQMVKDKATTIVTKVMTSFKTSEIESTVALLSSEDVDLLMKYHGMLSCLLYVVTVELYAYFVIGIVSRILKKRFIYAQVKLFTSSPNDSIFYGNEQGKLCLRPNLSFHMYSNEAPNGDAVDYLEPYGAKSMEKVSSHAAFDSALFKKGSLSLKTSKTTTISLVDQEVPNASSTIWPSMCSFEFICGSNLLGILGGRQKLRCQPSLASCVWSSLRRVCSSTLQAEFRLLDSRDTGTTRARERENCLCQKLSANWNAADDCVEILNPVTGYKAFGGQSRLSRRTMLQKFLKVSHLVKKPPQSISNGNYRDLKASNVAYKTTVESLKQALQGKTVGTWIKKDHFQLNF</sequence>
<evidence type="ECO:0000313" key="7">
    <source>
        <dbReference type="Proteomes" id="UP000887574"/>
    </source>
</evidence>
<dbReference type="InterPro" id="IPR002466">
    <property type="entry name" value="A_deamin"/>
</dbReference>
<keyword evidence="7" id="KW-1185">Reference proteome</keyword>
<dbReference type="GO" id="GO:0003726">
    <property type="term" value="F:double-stranded RNA adenosine deaminase activity"/>
    <property type="evidence" value="ECO:0007669"/>
    <property type="project" value="TreeGrafter"/>
</dbReference>
<keyword evidence="4" id="KW-0206">Cytoskeleton</keyword>
<dbReference type="Pfam" id="PF04699">
    <property type="entry name" value="P16-Arc"/>
    <property type="match status" value="1"/>
</dbReference>
<evidence type="ECO:0000256" key="4">
    <source>
        <dbReference type="ARBA" id="ARBA00023212"/>
    </source>
</evidence>
<evidence type="ECO:0000256" key="3">
    <source>
        <dbReference type="ARBA" id="ARBA00022490"/>
    </source>
</evidence>
<comment type="similarity">
    <text evidence="2">Belongs to the ARPC5 family.</text>
</comment>
<dbReference type="GO" id="GO:0003725">
    <property type="term" value="F:double-stranded RNA binding"/>
    <property type="evidence" value="ECO:0007669"/>
    <property type="project" value="TreeGrafter"/>
</dbReference>
<dbReference type="InterPro" id="IPR036743">
    <property type="entry name" value="ARPC5_sf"/>
</dbReference>
<name>A0A915EAI5_9BILA</name>
<reference evidence="8" key="1">
    <citation type="submission" date="2022-11" db="UniProtKB">
        <authorList>
            <consortium name="WormBaseParasite"/>
        </authorList>
    </citation>
    <scope>IDENTIFICATION</scope>
</reference>
<dbReference type="SUPFAM" id="SSF69103">
    <property type="entry name" value="Arp2/3 complex 16 kDa subunit ARPC5"/>
    <property type="match status" value="1"/>
</dbReference>
<dbReference type="Gene3D" id="1.25.40.190">
    <property type="entry name" value="Actin-related protein 2/3 complex subunit 5"/>
    <property type="match status" value="1"/>
</dbReference>
<protein>
    <submittedName>
        <fullName evidence="8">A to I editase domain-containing protein</fullName>
    </submittedName>
</protein>
<comment type="subcellular location">
    <subcellularLocation>
        <location evidence="1">Cytoplasm</location>
        <location evidence="1">Cytoskeleton</location>
    </subcellularLocation>
</comment>
<dbReference type="GO" id="GO:0005885">
    <property type="term" value="C:Arp2/3 protein complex"/>
    <property type="evidence" value="ECO:0007669"/>
    <property type="project" value="InterPro"/>
</dbReference>
<dbReference type="Pfam" id="PF02137">
    <property type="entry name" value="A_deamin"/>
    <property type="match status" value="2"/>
</dbReference>
<dbReference type="GO" id="GO:0008251">
    <property type="term" value="F:tRNA-specific adenosine deaminase activity"/>
    <property type="evidence" value="ECO:0007669"/>
    <property type="project" value="TreeGrafter"/>
</dbReference>
<dbReference type="PROSITE" id="PS50141">
    <property type="entry name" value="A_DEAMIN_EDITASE"/>
    <property type="match status" value="1"/>
</dbReference>
<dbReference type="GO" id="GO:0006396">
    <property type="term" value="P:RNA processing"/>
    <property type="evidence" value="ECO:0007669"/>
    <property type="project" value="InterPro"/>
</dbReference>
<dbReference type="SMART" id="SM00552">
    <property type="entry name" value="ADEAMc"/>
    <property type="match status" value="1"/>
</dbReference>
<proteinExistence type="inferred from homology"/>
<dbReference type="GO" id="GO:0006382">
    <property type="term" value="P:adenosine to inosine editing"/>
    <property type="evidence" value="ECO:0007669"/>
    <property type="project" value="TreeGrafter"/>
</dbReference>
<organism evidence="7 8">
    <name type="scientific">Ditylenchus dipsaci</name>
    <dbReference type="NCBI Taxonomy" id="166011"/>
    <lineage>
        <taxon>Eukaryota</taxon>
        <taxon>Metazoa</taxon>
        <taxon>Ecdysozoa</taxon>
        <taxon>Nematoda</taxon>
        <taxon>Chromadorea</taxon>
        <taxon>Rhabditida</taxon>
        <taxon>Tylenchina</taxon>
        <taxon>Tylenchomorpha</taxon>
        <taxon>Sphaerularioidea</taxon>
        <taxon>Anguinidae</taxon>
        <taxon>Anguininae</taxon>
        <taxon>Ditylenchus</taxon>
    </lineage>
</organism>
<dbReference type="PANTHER" id="PTHR10910:SF62">
    <property type="entry name" value="AT07585P-RELATED"/>
    <property type="match status" value="1"/>
</dbReference>
<feature type="domain" description="A to I editase" evidence="6">
    <location>
        <begin position="132"/>
        <end position="412"/>
    </location>
</feature>
<dbReference type="GO" id="GO:0005737">
    <property type="term" value="C:cytoplasm"/>
    <property type="evidence" value="ECO:0007669"/>
    <property type="project" value="TreeGrafter"/>
</dbReference>
<dbReference type="GO" id="GO:0030833">
    <property type="term" value="P:regulation of actin filament polymerization"/>
    <property type="evidence" value="ECO:0007669"/>
    <property type="project" value="InterPro"/>
</dbReference>
<evidence type="ECO:0000259" key="6">
    <source>
        <dbReference type="PROSITE" id="PS50141"/>
    </source>
</evidence>
<keyword evidence="5" id="KW-0812">Transmembrane</keyword>
<dbReference type="InterPro" id="IPR006789">
    <property type="entry name" value="ARPC5"/>
</dbReference>
<evidence type="ECO:0000256" key="5">
    <source>
        <dbReference type="SAM" id="Phobius"/>
    </source>
</evidence>
<dbReference type="GO" id="GO:0034314">
    <property type="term" value="P:Arp2/3 complex-mediated actin nucleation"/>
    <property type="evidence" value="ECO:0007669"/>
    <property type="project" value="InterPro"/>
</dbReference>
<feature type="transmembrane region" description="Helical" evidence="5">
    <location>
        <begin position="115"/>
        <end position="137"/>
    </location>
</feature>
<dbReference type="GO" id="GO:0005730">
    <property type="term" value="C:nucleolus"/>
    <property type="evidence" value="ECO:0007669"/>
    <property type="project" value="TreeGrafter"/>
</dbReference>
<accession>A0A915EAI5</accession>
<evidence type="ECO:0000256" key="2">
    <source>
        <dbReference type="ARBA" id="ARBA00006084"/>
    </source>
</evidence>
<keyword evidence="3" id="KW-0963">Cytoplasm</keyword>
<dbReference type="WBParaSite" id="jg3251">
    <property type="protein sequence ID" value="jg3251"/>
    <property type="gene ID" value="jg3251"/>
</dbReference>